<feature type="compositionally biased region" description="Basic and acidic residues" evidence="1">
    <location>
        <begin position="147"/>
        <end position="171"/>
    </location>
</feature>
<evidence type="ECO:0000313" key="2">
    <source>
        <dbReference type="EMBL" id="PIK46660.1"/>
    </source>
</evidence>
<evidence type="ECO:0000256" key="1">
    <source>
        <dbReference type="SAM" id="MobiDB-lite"/>
    </source>
</evidence>
<reference evidence="2 3" key="1">
    <citation type="journal article" date="2017" name="PLoS Biol.">
        <title>The sea cucumber genome provides insights into morphological evolution and visceral regeneration.</title>
        <authorList>
            <person name="Zhang X."/>
            <person name="Sun L."/>
            <person name="Yuan J."/>
            <person name="Sun Y."/>
            <person name="Gao Y."/>
            <person name="Zhang L."/>
            <person name="Li S."/>
            <person name="Dai H."/>
            <person name="Hamel J.F."/>
            <person name="Liu C."/>
            <person name="Yu Y."/>
            <person name="Liu S."/>
            <person name="Lin W."/>
            <person name="Guo K."/>
            <person name="Jin S."/>
            <person name="Xu P."/>
            <person name="Storey K.B."/>
            <person name="Huan P."/>
            <person name="Zhang T."/>
            <person name="Zhou Y."/>
            <person name="Zhang J."/>
            <person name="Lin C."/>
            <person name="Li X."/>
            <person name="Xing L."/>
            <person name="Huo D."/>
            <person name="Sun M."/>
            <person name="Wang L."/>
            <person name="Mercier A."/>
            <person name="Li F."/>
            <person name="Yang H."/>
            <person name="Xiang J."/>
        </authorList>
    </citation>
    <scope>NUCLEOTIDE SEQUENCE [LARGE SCALE GENOMIC DNA]</scope>
    <source>
        <strain evidence="2">Shaxun</strain>
        <tissue evidence="2">Muscle</tissue>
    </source>
</reference>
<feature type="region of interest" description="Disordered" evidence="1">
    <location>
        <begin position="1"/>
        <end position="20"/>
    </location>
</feature>
<protein>
    <submittedName>
        <fullName evidence="2">Uncharacterized protein</fullName>
    </submittedName>
</protein>
<comment type="caution">
    <text evidence="2">The sequence shown here is derived from an EMBL/GenBank/DDBJ whole genome shotgun (WGS) entry which is preliminary data.</text>
</comment>
<name>A0A2G8KFB2_STIJA</name>
<gene>
    <name evidence="2" type="ORF">BSL78_16445</name>
</gene>
<accession>A0A2G8KFB2</accession>
<feature type="compositionally biased region" description="Basic and acidic residues" evidence="1">
    <location>
        <begin position="63"/>
        <end position="94"/>
    </location>
</feature>
<dbReference type="EMBL" id="MRZV01000628">
    <property type="protein sequence ID" value="PIK46660.1"/>
    <property type="molecule type" value="Genomic_DNA"/>
</dbReference>
<dbReference type="AlphaFoldDB" id="A0A2G8KFB2"/>
<sequence length="284" mass="31783">MDDIKSENIKNLGMGGGEEDVSVEMKTEKLTDIIGLSLDVKRDINITEKSERSKVNAVIVKENNAEENRMEGNGGDEMKVEKSDKGTCEEKISAMEEIERDGRQDNKEEKEEEEEKEDVPRRVEVEVKDGDGDKDDSSLSVEIQATGEDRVGRGERDKDEGVVEMEHKDNVNGENDCDSVEDTEGGRGCVTVDSRELSRGKEARTGVKDDGQSLRADTAFGKGVRTSILDEEDNEKDKDCMEKDGVNIKSESVLKENKFKEGKDRFKGKLSLKRKKKLSIDQRV</sequence>
<keyword evidence="3" id="KW-1185">Reference proteome</keyword>
<feature type="region of interest" description="Disordered" evidence="1">
    <location>
        <begin position="63"/>
        <end position="214"/>
    </location>
</feature>
<dbReference type="Proteomes" id="UP000230750">
    <property type="component" value="Unassembled WGS sequence"/>
</dbReference>
<evidence type="ECO:0000313" key="3">
    <source>
        <dbReference type="Proteomes" id="UP000230750"/>
    </source>
</evidence>
<proteinExistence type="predicted"/>
<feature type="compositionally biased region" description="Basic and acidic residues" evidence="1">
    <location>
        <begin position="100"/>
        <end position="109"/>
    </location>
</feature>
<feature type="compositionally biased region" description="Basic and acidic residues" evidence="1">
    <location>
        <begin position="118"/>
        <end position="137"/>
    </location>
</feature>
<organism evidence="2 3">
    <name type="scientific">Stichopus japonicus</name>
    <name type="common">Sea cucumber</name>
    <dbReference type="NCBI Taxonomy" id="307972"/>
    <lineage>
        <taxon>Eukaryota</taxon>
        <taxon>Metazoa</taxon>
        <taxon>Echinodermata</taxon>
        <taxon>Eleutherozoa</taxon>
        <taxon>Echinozoa</taxon>
        <taxon>Holothuroidea</taxon>
        <taxon>Aspidochirotacea</taxon>
        <taxon>Aspidochirotida</taxon>
        <taxon>Stichopodidae</taxon>
        <taxon>Apostichopus</taxon>
    </lineage>
</organism>
<feature type="compositionally biased region" description="Basic and acidic residues" evidence="1">
    <location>
        <begin position="193"/>
        <end position="212"/>
    </location>
</feature>